<keyword evidence="3" id="KW-1185">Reference proteome</keyword>
<dbReference type="AlphaFoldDB" id="C5FZS6"/>
<evidence type="ECO:0000313" key="2">
    <source>
        <dbReference type="EMBL" id="EEQ35379.1"/>
    </source>
</evidence>
<feature type="compositionally biased region" description="Acidic residues" evidence="1">
    <location>
        <begin position="120"/>
        <end position="129"/>
    </location>
</feature>
<feature type="compositionally biased region" description="Low complexity" evidence="1">
    <location>
        <begin position="413"/>
        <end position="439"/>
    </location>
</feature>
<sequence length="574" mass="62189">MSGLNPFRHKKAASTAGAFTAAREPPSLPTSEPGSRPRGQEEQHQAWQGDGRPGTADEWLAGIDTAAARQKENCRQQQDGGRELFERVMEVEGYSSRPVPNSKTVRIASPPAKQIPSPDEGSDDAEEELGPTMSEYTATRSIERQSSTYRASTPVVELTEDPFNAATGSSGSSDDDDDEDEDEDAIEHSRIRNQEGLGLGLGPVADVPSLRRVSYQGDLRSRDKEQERRTKRATMDVDAFKRLLLTGNPGTDGTDDNKGPSSRETVATEQDKHREQSQSQQQPEKRTQKLPPPPPKSRRGKAIPRSTESTTETPHNTTSHTKSPASSIHGAPPPSPLPRRQAARSEPSLPANTQHKRPPTPPLARRHSQMKRSSASATTSRLSLPPNSTNPLNRPASLNSATNPKTPPPPPSRRAGSGNHTDHGSTASSIADTASIDTSIQHHHKEESEASPRHNSHLHPPSHSHNTPVSASSRPQPPPPRRTTGSSSSAHSTDINSTSTRRPPSISTEKDSHHLPPPPPPLRKSSRSSNIAEPDVSAPSNANDILADLSRLQQELDEFRGQYGDGEVARNRNK</sequence>
<feature type="compositionally biased region" description="Low complexity" evidence="1">
    <location>
        <begin position="306"/>
        <end position="321"/>
    </location>
</feature>
<feature type="compositionally biased region" description="Polar residues" evidence="1">
    <location>
        <begin position="259"/>
        <end position="268"/>
    </location>
</feature>
<reference evidence="3" key="1">
    <citation type="journal article" date="2012" name="MBio">
        <title>Comparative genome analysis of Trichophyton rubrum and related dermatophytes reveals candidate genes involved in infection.</title>
        <authorList>
            <person name="Martinez D.A."/>
            <person name="Oliver B.G."/>
            <person name="Graeser Y."/>
            <person name="Goldberg J.M."/>
            <person name="Li W."/>
            <person name="Martinez-Rossi N.M."/>
            <person name="Monod M."/>
            <person name="Shelest E."/>
            <person name="Barton R.C."/>
            <person name="Birch E."/>
            <person name="Brakhage A.A."/>
            <person name="Chen Z."/>
            <person name="Gurr S.J."/>
            <person name="Heiman D."/>
            <person name="Heitman J."/>
            <person name="Kosti I."/>
            <person name="Rossi A."/>
            <person name="Saif S."/>
            <person name="Samalova M."/>
            <person name="Saunders C.W."/>
            <person name="Shea T."/>
            <person name="Summerbell R.C."/>
            <person name="Xu J."/>
            <person name="Young S."/>
            <person name="Zeng Q."/>
            <person name="Birren B.W."/>
            <person name="Cuomo C.A."/>
            <person name="White T.C."/>
        </authorList>
    </citation>
    <scope>NUCLEOTIDE SEQUENCE [LARGE SCALE GENOMIC DNA]</scope>
    <source>
        <strain evidence="3">ATCC MYA-4605 / CBS 113480</strain>
    </source>
</reference>
<evidence type="ECO:0000313" key="3">
    <source>
        <dbReference type="Proteomes" id="UP000002035"/>
    </source>
</evidence>
<feature type="compositionally biased region" description="Polar residues" evidence="1">
    <location>
        <begin position="134"/>
        <end position="151"/>
    </location>
</feature>
<dbReference type="OMA" id="TQHKRPP"/>
<dbReference type="GeneID" id="9227443"/>
<feature type="compositionally biased region" description="Low complexity" evidence="1">
    <location>
        <begin position="497"/>
        <end position="507"/>
    </location>
</feature>
<feature type="compositionally biased region" description="Low complexity" evidence="1">
    <location>
        <begin position="372"/>
        <end position="384"/>
    </location>
</feature>
<proteinExistence type="predicted"/>
<feature type="compositionally biased region" description="Low complexity" evidence="1">
    <location>
        <begin position="13"/>
        <end position="22"/>
    </location>
</feature>
<dbReference type="RefSeq" id="XP_002843115.1">
    <property type="nucleotide sequence ID" value="XM_002843069.1"/>
</dbReference>
<gene>
    <name evidence="2" type="ORF">MCYG_08198</name>
</gene>
<dbReference type="VEuPathDB" id="FungiDB:MCYG_08198"/>
<dbReference type="Proteomes" id="UP000002035">
    <property type="component" value="Unassembled WGS sequence"/>
</dbReference>
<dbReference type="EMBL" id="DS995708">
    <property type="protein sequence ID" value="EEQ35379.1"/>
    <property type="molecule type" value="Genomic_DNA"/>
</dbReference>
<feature type="compositionally biased region" description="Basic residues" evidence="1">
    <location>
        <begin position="354"/>
        <end position="370"/>
    </location>
</feature>
<feature type="region of interest" description="Disordered" evidence="1">
    <location>
        <begin position="92"/>
        <end position="545"/>
    </location>
</feature>
<evidence type="ECO:0000256" key="1">
    <source>
        <dbReference type="SAM" id="MobiDB-lite"/>
    </source>
</evidence>
<dbReference type="HOGENOM" id="CLU_461652_0_0_1"/>
<feature type="compositionally biased region" description="Polar residues" evidence="1">
    <location>
        <begin position="385"/>
        <end position="400"/>
    </location>
</feature>
<dbReference type="OrthoDB" id="4174286at2759"/>
<feature type="region of interest" description="Disordered" evidence="1">
    <location>
        <begin position="1"/>
        <end position="59"/>
    </location>
</feature>
<feature type="compositionally biased region" description="Acidic residues" evidence="1">
    <location>
        <begin position="173"/>
        <end position="185"/>
    </location>
</feature>
<dbReference type="eggNOG" id="ENOG502SH0Q">
    <property type="taxonomic scope" value="Eukaryota"/>
</dbReference>
<dbReference type="STRING" id="554155.C5FZS6"/>
<protein>
    <submittedName>
        <fullName evidence="2">Uncharacterized protein</fullName>
    </submittedName>
</protein>
<feature type="compositionally biased region" description="Basic and acidic residues" evidence="1">
    <location>
        <begin position="219"/>
        <end position="241"/>
    </location>
</feature>
<name>C5FZS6_ARTOC</name>
<feature type="compositionally biased region" description="Low complexity" evidence="1">
    <location>
        <begin position="463"/>
        <end position="474"/>
    </location>
</feature>
<organism evidence="2 3">
    <name type="scientific">Arthroderma otae (strain ATCC MYA-4605 / CBS 113480)</name>
    <name type="common">Microsporum canis</name>
    <dbReference type="NCBI Taxonomy" id="554155"/>
    <lineage>
        <taxon>Eukaryota</taxon>
        <taxon>Fungi</taxon>
        <taxon>Dikarya</taxon>
        <taxon>Ascomycota</taxon>
        <taxon>Pezizomycotina</taxon>
        <taxon>Eurotiomycetes</taxon>
        <taxon>Eurotiomycetidae</taxon>
        <taxon>Onygenales</taxon>
        <taxon>Arthrodermataceae</taxon>
        <taxon>Microsporum</taxon>
    </lineage>
</organism>
<accession>C5FZS6</accession>